<dbReference type="SUPFAM" id="SSF55144">
    <property type="entry name" value="LigT-like"/>
    <property type="match status" value="1"/>
</dbReference>
<gene>
    <name evidence="3" type="primary">thpR</name>
    <name evidence="3" type="ORF">ISS99_20135</name>
</gene>
<evidence type="ECO:0000313" key="3">
    <source>
        <dbReference type="EMBL" id="MBM7131841.1"/>
    </source>
</evidence>
<organism evidence="3 4">
    <name type="scientific">Dyella mobilis</name>
    <dbReference type="NCBI Taxonomy" id="1849582"/>
    <lineage>
        <taxon>Bacteria</taxon>
        <taxon>Pseudomonadati</taxon>
        <taxon>Pseudomonadota</taxon>
        <taxon>Gammaproteobacteria</taxon>
        <taxon>Lysobacterales</taxon>
        <taxon>Rhodanobacteraceae</taxon>
        <taxon>Dyella</taxon>
    </lineage>
</organism>
<dbReference type="HAMAP" id="MF_01940">
    <property type="entry name" value="RNA_CPDase"/>
    <property type="match status" value="1"/>
</dbReference>
<feature type="active site" description="Proton donor" evidence="2">
    <location>
        <position position="56"/>
    </location>
</feature>
<accession>A0ABS2KL01</accession>
<comment type="catalytic activity">
    <reaction evidence="2">
        <text>a 3'-end 2',3'-cyclophospho-ribonucleotide-RNA + H2O = a 3'-end 2'-phospho-ribonucleotide-RNA + H(+)</text>
        <dbReference type="Rhea" id="RHEA:11828"/>
        <dbReference type="Rhea" id="RHEA-COMP:10464"/>
        <dbReference type="Rhea" id="RHEA-COMP:17353"/>
        <dbReference type="ChEBI" id="CHEBI:15377"/>
        <dbReference type="ChEBI" id="CHEBI:15378"/>
        <dbReference type="ChEBI" id="CHEBI:83064"/>
        <dbReference type="ChEBI" id="CHEBI:173113"/>
        <dbReference type="EC" id="3.1.4.58"/>
    </reaction>
</comment>
<dbReference type="Gene3D" id="3.90.1140.10">
    <property type="entry name" value="Cyclic phosphodiesterase"/>
    <property type="match status" value="1"/>
</dbReference>
<dbReference type="Proteomes" id="UP001430193">
    <property type="component" value="Unassembled WGS sequence"/>
</dbReference>
<dbReference type="EMBL" id="JADIKF010000040">
    <property type="protein sequence ID" value="MBM7131841.1"/>
    <property type="molecule type" value="Genomic_DNA"/>
</dbReference>
<comment type="similarity">
    <text evidence="2">Belongs to the 2H phosphoesterase superfamily. ThpR family.</text>
</comment>
<dbReference type="NCBIfam" id="TIGR02258">
    <property type="entry name" value="2_5_ligase"/>
    <property type="match status" value="1"/>
</dbReference>
<dbReference type="RefSeq" id="WP_204633389.1">
    <property type="nucleotide sequence ID" value="NZ_BSOC01000001.1"/>
</dbReference>
<comment type="function">
    <text evidence="2">Hydrolyzes RNA 2',3'-cyclic phosphodiester to an RNA 2'-phosphomonoester.</text>
</comment>
<dbReference type="Pfam" id="PF13563">
    <property type="entry name" value="2_5_RNA_ligase2"/>
    <property type="match status" value="1"/>
</dbReference>
<protein>
    <recommendedName>
        <fullName evidence="2">RNA 2',3'-cyclic phosphodiesterase</fullName>
        <shortName evidence="2">RNA 2',3'-CPDase</shortName>
        <ecNumber evidence="2">3.1.4.58</ecNumber>
    </recommendedName>
</protein>
<proteinExistence type="inferred from homology"/>
<dbReference type="InterPro" id="IPR004175">
    <property type="entry name" value="RNA_CPDase"/>
</dbReference>
<keyword evidence="1 2" id="KW-0378">Hydrolase</keyword>
<reference evidence="3" key="1">
    <citation type="submission" date="2020-10" db="EMBL/GenBank/DDBJ databases">
        <title>Phylogeny of dyella-like bacteria.</title>
        <authorList>
            <person name="Fu J."/>
        </authorList>
    </citation>
    <scope>NUCLEOTIDE SEQUENCE</scope>
    <source>
        <strain evidence="3">DHON07</strain>
    </source>
</reference>
<comment type="caution">
    <text evidence="3">The sequence shown here is derived from an EMBL/GenBank/DDBJ whole genome shotgun (WGS) entry which is preliminary data.</text>
</comment>
<feature type="short sequence motif" description="HXTX 2" evidence="2">
    <location>
        <begin position="145"/>
        <end position="148"/>
    </location>
</feature>
<sequence length="191" mass="20804">MSQGSLPGFDLAIPTDRLFLAVFPDTQHAAQLHALATKYLAGRRIGGDAVLPERLHVTLFHLGDYTELPPGLIEQSVQALSRTVAEPFTIRFDQAGSFNSRQSRGAFVFTGSGGNEVLHALHAQLALHLRSAALAEHARASFTPHLTMAYNKPAVPFEPIEPVTWPVHEVVLIHSLLGKTRHIRLAGKKLG</sequence>
<dbReference type="PANTHER" id="PTHR35561">
    <property type="entry name" value="RNA 2',3'-CYCLIC PHOSPHODIESTERASE"/>
    <property type="match status" value="1"/>
</dbReference>
<evidence type="ECO:0000256" key="2">
    <source>
        <dbReference type="HAMAP-Rule" id="MF_01940"/>
    </source>
</evidence>
<dbReference type="PANTHER" id="PTHR35561:SF1">
    <property type="entry name" value="RNA 2',3'-CYCLIC PHOSPHODIESTERASE"/>
    <property type="match status" value="1"/>
</dbReference>
<dbReference type="InterPro" id="IPR009097">
    <property type="entry name" value="Cyclic_Pdiesterase"/>
</dbReference>
<evidence type="ECO:0000256" key="1">
    <source>
        <dbReference type="ARBA" id="ARBA00022801"/>
    </source>
</evidence>
<feature type="active site" description="Proton acceptor" evidence="2">
    <location>
        <position position="145"/>
    </location>
</feature>
<dbReference type="EC" id="3.1.4.58" evidence="2"/>
<name>A0ABS2KL01_9GAMM</name>
<feature type="short sequence motif" description="HXTX 1" evidence="2">
    <location>
        <begin position="56"/>
        <end position="59"/>
    </location>
</feature>
<keyword evidence="4" id="KW-1185">Reference proteome</keyword>
<evidence type="ECO:0000313" key="4">
    <source>
        <dbReference type="Proteomes" id="UP001430193"/>
    </source>
</evidence>